<accession>Q38FF4</accession>
<dbReference type="EMBL" id="CM000207">
    <property type="protein sequence ID" value="EAN76466.1"/>
    <property type="molecule type" value="Genomic_DNA"/>
</dbReference>
<reference evidence="1 2" key="2">
    <citation type="journal article" date="2005" name="Science">
        <title>The genome of the African trypanosome Trypanosoma brucei.</title>
        <authorList>
            <person name="Berriman M."/>
            <person name="Ghedin E."/>
            <person name="Hertz-Fowler C."/>
            <person name="Blandin G."/>
            <person name="Renauld H."/>
            <person name="Bartholomeu D.C."/>
            <person name="Lennard N.J."/>
            <person name="Caler E."/>
            <person name="Hamlin N.E."/>
            <person name="Haas B."/>
            <person name="Bohme U."/>
            <person name="Hannick L."/>
            <person name="Aslett M.A."/>
            <person name="Shallom J."/>
            <person name="Marcello L."/>
            <person name="Hou L."/>
            <person name="Wickstead B."/>
            <person name="Alsmark U.C."/>
            <person name="Arrowsmith C."/>
            <person name="Atkin R.J."/>
            <person name="Barron A.J."/>
            <person name="Bringaud F."/>
            <person name="Brooks K."/>
            <person name="Carrington M."/>
            <person name="Cherevach I."/>
            <person name="Chillingworth T.J."/>
            <person name="Churcher C."/>
            <person name="Clark L.N."/>
            <person name="Corton C.H."/>
            <person name="Cronin A."/>
            <person name="Davies R.M."/>
            <person name="Doggett J."/>
            <person name="Djikeng A."/>
            <person name="Feldblyum T."/>
            <person name="Field M.C."/>
            <person name="Fraser A."/>
            <person name="Goodhead I."/>
            <person name="Hance Z."/>
            <person name="Harper D."/>
            <person name="Harris B.R."/>
            <person name="Hauser H."/>
            <person name="Hostetler J."/>
            <person name="Ivens A."/>
            <person name="Jagels K."/>
            <person name="Johnson D."/>
            <person name="Johnson J."/>
            <person name="Jones K."/>
            <person name="Kerhornou A.X."/>
            <person name="Koo H."/>
            <person name="Larke N."/>
            <person name="Landfear S."/>
            <person name="Larkin C."/>
            <person name="Leech V."/>
            <person name="Line A."/>
            <person name="Lord A."/>
            <person name="Macleod A."/>
            <person name="Mooney P.J."/>
            <person name="Moule S."/>
            <person name="Martin D.M."/>
            <person name="Morgan G.W."/>
            <person name="Mungall K."/>
            <person name="Norbertczak H."/>
            <person name="Ormond D."/>
            <person name="Pai G."/>
            <person name="Peacock C.S."/>
            <person name="Peterson J."/>
            <person name="Quail M.A."/>
            <person name="Rabbinowitsch E."/>
            <person name="Rajandream M.A."/>
            <person name="Reitter C."/>
            <person name="Salzberg S.L."/>
            <person name="Sanders M."/>
            <person name="Schobel S."/>
            <person name="Sharp S."/>
            <person name="Simmonds M."/>
            <person name="Simpson A.J."/>
            <person name="Tallon L."/>
            <person name="Turner C.M."/>
            <person name="Tait A."/>
            <person name="Tivey A.R."/>
            <person name="Van Aken S."/>
            <person name="Walker D."/>
            <person name="Wanless D."/>
            <person name="Wang S."/>
            <person name="White B."/>
            <person name="White O."/>
            <person name="Whitehead S."/>
            <person name="Woodward J."/>
            <person name="Wortman J."/>
            <person name="Adams M.D."/>
            <person name="Embley T.M."/>
            <person name="Gull K."/>
            <person name="Ullu E."/>
            <person name="Barry J.D."/>
            <person name="Fairlamb A.H."/>
            <person name="Opperdoes F."/>
            <person name="Barrell B.G."/>
            <person name="Donelson J.E."/>
            <person name="Hall N."/>
            <person name="Fraser C.M."/>
            <person name="Melville S.E."/>
            <person name="El-Sayed N.M."/>
        </authorList>
    </citation>
    <scope>NUCLEOTIDE SEQUENCE [LARGE SCALE GENOMIC DNA]</scope>
    <source>
        <strain evidence="1 2">927/4 GUTat10.1</strain>
    </source>
</reference>
<gene>
    <name evidence="1" type="ORF">Tb09.160.2390</name>
</gene>
<dbReference type="KEGG" id="tbr:Tb09.160.2390"/>
<dbReference type="Proteomes" id="UP000008524">
    <property type="component" value="Chromosome 9"/>
</dbReference>
<proteinExistence type="predicted"/>
<keyword evidence="2" id="KW-1185">Reference proteome</keyword>
<protein>
    <submittedName>
        <fullName evidence="1">Uncharacterized protein</fullName>
    </submittedName>
</protein>
<dbReference type="AlphaFoldDB" id="Q38FF4"/>
<name>Q38FF4_TRYB2</name>
<organism evidence="1 2">
    <name type="scientific">Trypanosoma brucei brucei (strain 927/4 GUTat10.1)</name>
    <dbReference type="NCBI Taxonomy" id="185431"/>
    <lineage>
        <taxon>Eukaryota</taxon>
        <taxon>Discoba</taxon>
        <taxon>Euglenozoa</taxon>
        <taxon>Kinetoplastea</taxon>
        <taxon>Metakinetoplastina</taxon>
        <taxon>Trypanosomatida</taxon>
        <taxon>Trypanosomatidae</taxon>
        <taxon>Trypanosoma</taxon>
    </lineage>
</organism>
<evidence type="ECO:0000313" key="2">
    <source>
        <dbReference type="Proteomes" id="UP000008524"/>
    </source>
</evidence>
<dbReference type="RefSeq" id="XP_803681.1">
    <property type="nucleotide sequence ID" value="XM_798588.1"/>
</dbReference>
<evidence type="ECO:0000313" key="1">
    <source>
        <dbReference type="EMBL" id="EAN76466.1"/>
    </source>
</evidence>
<dbReference type="GeneID" id="3660001"/>
<dbReference type="PaxDb" id="5691-EAN76466"/>
<dbReference type="InParanoid" id="Q38FF4"/>
<sequence length="96" mass="10599">MGICSTLAQAAMQRWRLAKRAATKYTLTFTRWNAQSHVTLATKCQGNSQKMSCTKFPGRPPPAMTNLFSGLTSDRCNITTHFMKQASSPVSLQTVT</sequence>
<reference evidence="1 2" key="1">
    <citation type="journal article" date="2005" name="Science">
        <title>Comparative genomics of trypanosomatid parasitic protozoa.</title>
        <authorList>
            <person name="El-Sayed N.M."/>
            <person name="Myler P.J."/>
            <person name="Blandin G."/>
            <person name="Berriman M."/>
            <person name="Crabtree J."/>
            <person name="Aggarwal G."/>
            <person name="Caler E."/>
            <person name="Renauld H."/>
            <person name="Worthey E.A."/>
            <person name="Hertz-Fowler C."/>
            <person name="Ghedin E."/>
            <person name="Peacock C."/>
            <person name="Bartholomeu D.C."/>
            <person name="Haas B.J."/>
            <person name="Tran A.N."/>
            <person name="Wortman J.R."/>
            <person name="Alsmark U.C."/>
            <person name="Angiuoli S."/>
            <person name="Anupama A."/>
            <person name="Badger J."/>
            <person name="Bringaud F."/>
            <person name="Cadag E."/>
            <person name="Carlton J.M."/>
            <person name="Cerqueira G.C."/>
            <person name="Creasy T."/>
            <person name="Delcher A.L."/>
            <person name="Djikeng A."/>
            <person name="Embley T.M."/>
            <person name="Hauser C."/>
            <person name="Ivens A.C."/>
            <person name="Kummerfeld S.K."/>
            <person name="Pereira-Leal J.B."/>
            <person name="Nilsson D."/>
            <person name="Peterson J."/>
            <person name="Salzberg S.L."/>
            <person name="Shallom J."/>
            <person name="Silva J.C."/>
            <person name="Sundaram J."/>
            <person name="Westenberger S."/>
            <person name="White O."/>
            <person name="Melville S.E."/>
            <person name="Donelson J.E."/>
            <person name="Andersson B."/>
            <person name="Stuart K.D."/>
            <person name="Hall N."/>
        </authorList>
    </citation>
    <scope>NUCLEOTIDE SEQUENCE [LARGE SCALE GENOMIC DNA]</scope>
    <source>
        <strain evidence="1 2">927/4 GUTat10.1</strain>
    </source>
</reference>